<dbReference type="AlphaFoldDB" id="A0A4Q9VG46"/>
<protein>
    <submittedName>
        <fullName evidence="2">DUF1858 domain-containing protein</fullName>
    </submittedName>
</protein>
<dbReference type="NCBIfam" id="TIGR03980">
    <property type="entry name" value="prismane_assoc"/>
    <property type="match status" value="1"/>
</dbReference>
<organism evidence="2 3">
    <name type="scientific">Siculibacillus lacustris</name>
    <dbReference type="NCBI Taxonomy" id="1549641"/>
    <lineage>
        <taxon>Bacteria</taxon>
        <taxon>Pseudomonadati</taxon>
        <taxon>Pseudomonadota</taxon>
        <taxon>Alphaproteobacteria</taxon>
        <taxon>Hyphomicrobiales</taxon>
        <taxon>Ancalomicrobiaceae</taxon>
        <taxon>Siculibacillus</taxon>
    </lineage>
</organism>
<comment type="caution">
    <text evidence="2">The sequence shown here is derived from an EMBL/GenBank/DDBJ whole genome shotgun (WGS) entry which is preliminary data.</text>
</comment>
<sequence length="71" mass="7678">MDIDPESVVDDVMRRWPATIAVFLANRMHCIGCPVGRMHTIAEACAEHALDRATVLAQLAAAAGRAHEAPR</sequence>
<reference evidence="2 3" key="1">
    <citation type="submission" date="2019-02" db="EMBL/GenBank/DDBJ databases">
        <title>Siculibacillus lacustris gen. nov., sp. nov., a new rosette-forming bacterium isolated from a freshwater crater lake (Lake St. Ana, Romania).</title>
        <authorList>
            <person name="Felfoldi T."/>
            <person name="Marton Z."/>
            <person name="Szabo A."/>
            <person name="Mentes A."/>
            <person name="Boka K."/>
            <person name="Marialigeti K."/>
            <person name="Mathe I."/>
            <person name="Koncz M."/>
            <person name="Schumann P."/>
            <person name="Toth E."/>
        </authorList>
    </citation>
    <scope>NUCLEOTIDE SEQUENCE [LARGE SCALE GENOMIC DNA]</scope>
    <source>
        <strain evidence="2 3">SA-279</strain>
    </source>
</reference>
<dbReference type="EMBL" id="SJFN01000039">
    <property type="protein sequence ID" value="TBW33775.1"/>
    <property type="molecule type" value="Genomic_DNA"/>
</dbReference>
<dbReference type="Gene3D" id="1.10.3910.10">
    <property type="entry name" value="SP0561-like"/>
    <property type="match status" value="1"/>
</dbReference>
<evidence type="ECO:0000259" key="1">
    <source>
        <dbReference type="Pfam" id="PF08984"/>
    </source>
</evidence>
<proteinExistence type="predicted"/>
<accession>A0A4Q9VG46</accession>
<dbReference type="InterPro" id="IPR023883">
    <property type="entry name" value="CHP03980_redox-disulphide"/>
</dbReference>
<dbReference type="PANTHER" id="PTHR39341">
    <property type="entry name" value="BSL7085 PROTEIN"/>
    <property type="match status" value="1"/>
</dbReference>
<evidence type="ECO:0000313" key="3">
    <source>
        <dbReference type="Proteomes" id="UP000292781"/>
    </source>
</evidence>
<dbReference type="InterPro" id="IPR015077">
    <property type="entry name" value="DUF1858"/>
</dbReference>
<gene>
    <name evidence="2" type="ORF">EYW49_19440</name>
</gene>
<evidence type="ECO:0000313" key="2">
    <source>
        <dbReference type="EMBL" id="TBW33775.1"/>
    </source>
</evidence>
<keyword evidence="3" id="KW-1185">Reference proteome</keyword>
<dbReference type="OrthoDB" id="5397989at2"/>
<dbReference type="PANTHER" id="PTHR39341:SF1">
    <property type="entry name" value="DUF1858 DOMAIN-CONTAINING PROTEIN"/>
    <property type="match status" value="1"/>
</dbReference>
<name>A0A4Q9VG46_9HYPH</name>
<dbReference type="SUPFAM" id="SSF140683">
    <property type="entry name" value="SP0561-like"/>
    <property type="match status" value="1"/>
</dbReference>
<dbReference type="Proteomes" id="UP000292781">
    <property type="component" value="Unassembled WGS sequence"/>
</dbReference>
<dbReference type="InterPro" id="IPR038062">
    <property type="entry name" value="ScdA-like_N_sf"/>
</dbReference>
<feature type="domain" description="DUF1858" evidence="1">
    <location>
        <begin position="3"/>
        <end position="52"/>
    </location>
</feature>
<dbReference type="RefSeq" id="WP_131311292.1">
    <property type="nucleotide sequence ID" value="NZ_SJFN01000039.1"/>
</dbReference>
<dbReference type="Pfam" id="PF08984">
    <property type="entry name" value="DUF1858"/>
    <property type="match status" value="1"/>
</dbReference>